<dbReference type="InterPro" id="IPR036895">
    <property type="entry name" value="Uracil-DNA_glycosylase-like_sf"/>
</dbReference>
<organism evidence="2 3">
    <name type="scientific">Comamonas kerstersii</name>
    <dbReference type="NCBI Taxonomy" id="225992"/>
    <lineage>
        <taxon>Bacteria</taxon>
        <taxon>Pseudomonadati</taxon>
        <taxon>Pseudomonadota</taxon>
        <taxon>Betaproteobacteria</taxon>
        <taxon>Burkholderiales</taxon>
        <taxon>Comamonadaceae</taxon>
        <taxon>Comamonas</taxon>
    </lineage>
</organism>
<proteinExistence type="predicted"/>
<reference evidence="2 3" key="1">
    <citation type="submission" date="2017-03" db="EMBL/GenBank/DDBJ databases">
        <title>Rapid Whole Genome Sequencing of Comamonas kerstersii Causing Continuous ambulatory Peritoneal Dialysis-Associated Peritonitis.</title>
        <authorList>
            <person name="Zheng B."/>
        </authorList>
    </citation>
    <scope>NUCLEOTIDE SEQUENCE [LARGE SCALE GENOMIC DNA]</scope>
    <source>
        <strain evidence="2 3">8943</strain>
    </source>
</reference>
<feature type="domain" description="Uracil-DNA glycosylase-like" evidence="1">
    <location>
        <begin position="12"/>
        <end position="164"/>
    </location>
</feature>
<dbReference type="NCBIfam" id="TIGR04274">
    <property type="entry name" value="hypoxanDNAglyco"/>
    <property type="match status" value="1"/>
</dbReference>
<accession>A0A1V0BIX1</accession>
<evidence type="ECO:0000313" key="2">
    <source>
        <dbReference type="EMBL" id="AQZ99860.1"/>
    </source>
</evidence>
<dbReference type="InterPro" id="IPR005122">
    <property type="entry name" value="Uracil-DNA_glycosylase-like"/>
</dbReference>
<dbReference type="SMART" id="SM00986">
    <property type="entry name" value="UDG"/>
    <property type="match status" value="1"/>
</dbReference>
<dbReference type="AlphaFoldDB" id="A0A1V3TLU1"/>
<dbReference type="SUPFAM" id="SSF52141">
    <property type="entry name" value="Uracil-DNA glycosylase-like"/>
    <property type="match status" value="1"/>
</dbReference>
<evidence type="ECO:0000259" key="1">
    <source>
        <dbReference type="SMART" id="SM00986"/>
    </source>
</evidence>
<dbReference type="CDD" id="cd10032">
    <property type="entry name" value="UDG-F6_HDG"/>
    <property type="match status" value="1"/>
</dbReference>
<dbReference type="OrthoDB" id="9799921at2"/>
<dbReference type="InterPro" id="IPR026353">
    <property type="entry name" value="Hypoxan-DNA_Glyclase"/>
</dbReference>
<dbReference type="Proteomes" id="UP000242792">
    <property type="component" value="Chromosome"/>
</dbReference>
<dbReference type="KEGG" id="cke:B5M06_08765"/>
<dbReference type="SMART" id="SM00987">
    <property type="entry name" value="UreE_C"/>
    <property type="match status" value="1"/>
</dbReference>
<name>A0A1V3TLU1_9BURK</name>
<gene>
    <name evidence="2" type="ORF">B5M06_08765</name>
</gene>
<dbReference type="EMBL" id="CP020121">
    <property type="protein sequence ID" value="AQZ99860.1"/>
    <property type="molecule type" value="Genomic_DNA"/>
</dbReference>
<sequence>MNDASERLQGLPPVADVRTRLVILGSFPGVASLAAQQYYAHPQNKFWPILAALWPAHPQPGREDYAARCEWLLARGLGLWDVYDSCERQGSLDSAIRQPQVNDFAALKARCPLLQAVAHNGGESYKHASKLEGLGLTVHKLPSTSPANASISFERKLTAWRDVMQAAGLFEKEH</sequence>
<dbReference type="RefSeq" id="WP_054065121.1">
    <property type="nucleotide sequence ID" value="NZ_CATYED010000021.1"/>
</dbReference>
<accession>A0A1V3TLU1</accession>
<protein>
    <submittedName>
        <fullName evidence="2">DNA-deoxyinosine glycosylase</fullName>
    </submittedName>
</protein>
<evidence type="ECO:0000313" key="3">
    <source>
        <dbReference type="Proteomes" id="UP000242792"/>
    </source>
</evidence>
<dbReference type="Gene3D" id="3.40.470.10">
    <property type="entry name" value="Uracil-DNA glycosylase-like domain"/>
    <property type="match status" value="1"/>
</dbReference>
<dbReference type="Pfam" id="PF03167">
    <property type="entry name" value="UDG"/>
    <property type="match status" value="1"/>
</dbReference>